<name>A0A1M7HLA9_9FIRM</name>
<dbReference type="EMBL" id="FRCP01000008">
    <property type="protein sequence ID" value="SHM29331.1"/>
    <property type="molecule type" value="Genomic_DNA"/>
</dbReference>
<evidence type="ECO:0000313" key="1">
    <source>
        <dbReference type="EMBL" id="SHM29331.1"/>
    </source>
</evidence>
<organism evidence="1 2">
    <name type="scientific">Anaerosporobacter mobilis DSM 15930</name>
    <dbReference type="NCBI Taxonomy" id="1120996"/>
    <lineage>
        <taxon>Bacteria</taxon>
        <taxon>Bacillati</taxon>
        <taxon>Bacillota</taxon>
        <taxon>Clostridia</taxon>
        <taxon>Lachnospirales</taxon>
        <taxon>Lachnospiraceae</taxon>
        <taxon>Anaerosporobacter</taxon>
    </lineage>
</organism>
<dbReference type="OrthoDB" id="4770574at2"/>
<accession>A0A1M7HLA9</accession>
<dbReference type="InterPro" id="IPR027417">
    <property type="entry name" value="P-loop_NTPase"/>
</dbReference>
<dbReference type="AlphaFoldDB" id="A0A1M7HLA9"/>
<gene>
    <name evidence="1" type="ORF">SAMN02746066_01443</name>
</gene>
<dbReference type="Gene3D" id="3.40.50.300">
    <property type="entry name" value="P-loop containing nucleotide triphosphate hydrolases"/>
    <property type="match status" value="1"/>
</dbReference>
<protein>
    <recommendedName>
        <fullName evidence="3">AAA domain-containing protein</fullName>
    </recommendedName>
</protein>
<dbReference type="CDD" id="cd00267">
    <property type="entry name" value="ABC_ATPase"/>
    <property type="match status" value="1"/>
</dbReference>
<dbReference type="RefSeq" id="WP_073285263.1">
    <property type="nucleotide sequence ID" value="NZ_FRCP01000008.1"/>
</dbReference>
<keyword evidence="2" id="KW-1185">Reference proteome</keyword>
<reference evidence="1 2" key="1">
    <citation type="submission" date="2016-11" db="EMBL/GenBank/DDBJ databases">
        <authorList>
            <person name="Jaros S."/>
            <person name="Januszkiewicz K."/>
            <person name="Wedrychowicz H."/>
        </authorList>
    </citation>
    <scope>NUCLEOTIDE SEQUENCE [LARGE SCALE GENOMIC DNA]</scope>
    <source>
        <strain evidence="1 2">DSM 15930</strain>
    </source>
</reference>
<evidence type="ECO:0008006" key="3">
    <source>
        <dbReference type="Google" id="ProtNLM"/>
    </source>
</evidence>
<dbReference type="Proteomes" id="UP000184038">
    <property type="component" value="Unassembled WGS sequence"/>
</dbReference>
<proteinExistence type="predicted"/>
<evidence type="ECO:0000313" key="2">
    <source>
        <dbReference type="Proteomes" id="UP000184038"/>
    </source>
</evidence>
<dbReference type="STRING" id="1120996.SAMN02746066_01443"/>
<dbReference type="SUPFAM" id="SSF52540">
    <property type="entry name" value="P-loop containing nucleoside triphosphate hydrolases"/>
    <property type="match status" value="1"/>
</dbReference>
<sequence>MEKINVDLQNCFGIQEMHHEFDFHGDNIIAIYARNGLMKTSFAKTFQKIQANKTDDICDAIFGDAGNMTVKIDDRDIVSDDVFVIKSFESSYESDITTLLVKDTIKERLSDVLKARDKLFKALEKTSGLKIKKTAGGKATYELETALIEDFGFTETSILLNLDALIAEERVLYCGKVSYSTIFDATVMKKIKSHEFQTQIQAFISSSDRVYESFAYLEKGQLTLPKLKDIRKSLEKDCFFVRSNQLVLAGTETVSDMNELENKISEIETAIRQVPELQAIESMLNDAKGMSLKDEIETHPEIVEFLALDKLPVLRKALWLSYISDNQRLFDDLCEKYGALSDEIDAVDLDDTPWKQALDIFNKRFSIPYSMEISNLKGAIIGESIPRIEFSFKKGDRTVKIDRAKLDELDTLSQGEKRALYLLNIIFDIEQIRKTHREKLLIIDDIADSFDYKNKYAIIEYLYELAQEDQFYLLVLSHNFDFYRTVSSRLNLKRENKLTANTDGIIISITQEHYQNQPFEQWKQNPNKKNVLALIPFVRNLVEFGQDRNVSQTGDDYLFLTALLHEKSNSHQITFGQILPLYLSYDGVTAFHEEVQLGDLVLGSLYNVCDAITATDTRLENKIVLAMAIRHKAEEYMIRQINQYQGRMIWRNGRQNCSGSSSEFLVAMSNMTNQTRELLNGYKQFGVDNSVAILNEVNIMTPENIHLNSFMYEPILDMDILELLDLYDRIKSL</sequence>